<evidence type="ECO:0000313" key="1">
    <source>
        <dbReference type="EMBL" id="MDL0082074.1"/>
    </source>
</evidence>
<reference evidence="1 2" key="1">
    <citation type="journal article" date="2023" name="Microorganisms">
        <title>Isolation and Genomic Characteristics of Cat-Borne Campylobacter felis sp. nov. and Sheep-Borne Campylobacter ovis sp. nov.</title>
        <authorList>
            <person name="Wang H."/>
            <person name="Li Y."/>
            <person name="Gu Y."/>
            <person name="Zhou G."/>
            <person name="Chen X."/>
            <person name="Zhang X."/>
            <person name="Shao Z."/>
            <person name="Zhang J."/>
            <person name="Zhang M."/>
        </authorList>
    </citation>
    <scope>NUCLEOTIDE SEQUENCE [LARGE SCALE GENOMIC DNA]</scope>
    <source>
        <strain evidence="1 2">XJK30-2</strain>
    </source>
</reference>
<dbReference type="EMBL" id="JANURN010000004">
    <property type="protein sequence ID" value="MDL0082074.1"/>
    <property type="molecule type" value="Genomic_DNA"/>
</dbReference>
<proteinExistence type="predicted"/>
<name>A0ACC6FS28_9HELI</name>
<gene>
    <name evidence="1" type="ORF">NYG90_05200</name>
</gene>
<dbReference type="Proteomes" id="UP001173802">
    <property type="component" value="Unassembled WGS sequence"/>
</dbReference>
<keyword evidence="2" id="KW-1185">Reference proteome</keyword>
<comment type="caution">
    <text evidence="1">The sequence shown here is derived from an EMBL/GenBank/DDBJ whole genome shotgun (WGS) entry which is preliminary data.</text>
</comment>
<evidence type="ECO:0000313" key="2">
    <source>
        <dbReference type="Proteomes" id="UP001173802"/>
    </source>
</evidence>
<accession>A0ACC6FS28</accession>
<sequence length="43" mass="4804">MDRHAFFKARDDNGELSLRASITSVAIQCKRSGARAIHKAKVF</sequence>
<organism evidence="1 2">
    <name type="scientific">Helicobacter zhangjianzhongii</name>
    <dbReference type="NCBI Taxonomy" id="2974574"/>
    <lineage>
        <taxon>Bacteria</taxon>
        <taxon>Pseudomonadati</taxon>
        <taxon>Campylobacterota</taxon>
        <taxon>Epsilonproteobacteria</taxon>
        <taxon>Campylobacterales</taxon>
        <taxon>Helicobacteraceae</taxon>
        <taxon>Helicobacter</taxon>
    </lineage>
</organism>
<protein>
    <submittedName>
        <fullName evidence="1">Uncharacterized protein</fullName>
    </submittedName>
</protein>